<evidence type="ECO:0000313" key="5">
    <source>
        <dbReference type="Proteomes" id="UP000294933"/>
    </source>
</evidence>
<dbReference type="InterPro" id="IPR013087">
    <property type="entry name" value="Znf_C2H2_type"/>
</dbReference>
<dbReference type="VEuPathDB" id="FungiDB:BD410DRAFT_836737"/>
<gene>
    <name evidence="4" type="ORF">BD410DRAFT_836737</name>
</gene>
<evidence type="ECO:0000256" key="1">
    <source>
        <dbReference type="PROSITE-ProRule" id="PRU00042"/>
    </source>
</evidence>
<organism evidence="4 5">
    <name type="scientific">Rickenella mellea</name>
    <dbReference type="NCBI Taxonomy" id="50990"/>
    <lineage>
        <taxon>Eukaryota</taxon>
        <taxon>Fungi</taxon>
        <taxon>Dikarya</taxon>
        <taxon>Basidiomycota</taxon>
        <taxon>Agaricomycotina</taxon>
        <taxon>Agaricomycetes</taxon>
        <taxon>Hymenochaetales</taxon>
        <taxon>Rickenellaceae</taxon>
        <taxon>Rickenella</taxon>
    </lineage>
</organism>
<feature type="compositionally biased region" description="Polar residues" evidence="2">
    <location>
        <begin position="117"/>
        <end position="127"/>
    </location>
</feature>
<proteinExistence type="predicted"/>
<dbReference type="PROSITE" id="PS00028">
    <property type="entry name" value="ZINC_FINGER_C2H2_1"/>
    <property type="match status" value="1"/>
</dbReference>
<feature type="compositionally biased region" description="Polar residues" evidence="2">
    <location>
        <begin position="92"/>
        <end position="108"/>
    </location>
</feature>
<keyword evidence="1" id="KW-0479">Metal-binding</keyword>
<feature type="region of interest" description="Disordered" evidence="2">
    <location>
        <begin position="180"/>
        <end position="206"/>
    </location>
</feature>
<evidence type="ECO:0000256" key="2">
    <source>
        <dbReference type="SAM" id="MobiDB-lite"/>
    </source>
</evidence>
<evidence type="ECO:0000313" key="4">
    <source>
        <dbReference type="EMBL" id="TDL26062.1"/>
    </source>
</evidence>
<dbReference type="STRING" id="50990.A0A4Y7QG26"/>
<dbReference type="GO" id="GO:0008270">
    <property type="term" value="F:zinc ion binding"/>
    <property type="evidence" value="ECO:0007669"/>
    <property type="project" value="UniProtKB-KW"/>
</dbReference>
<dbReference type="InterPro" id="IPR036236">
    <property type="entry name" value="Znf_C2H2_sf"/>
</dbReference>
<dbReference type="AlphaFoldDB" id="A0A4Y7QG26"/>
<dbReference type="Pfam" id="PF00096">
    <property type="entry name" value="zf-C2H2"/>
    <property type="match status" value="2"/>
</dbReference>
<keyword evidence="1" id="KW-0862">Zinc</keyword>
<feature type="region of interest" description="Disordered" evidence="2">
    <location>
        <begin position="68"/>
        <end position="162"/>
    </location>
</feature>
<dbReference type="Proteomes" id="UP000294933">
    <property type="component" value="Unassembled WGS sequence"/>
</dbReference>
<name>A0A4Y7QG26_9AGAM</name>
<reference evidence="4 5" key="1">
    <citation type="submission" date="2018-06" db="EMBL/GenBank/DDBJ databases">
        <title>A transcriptomic atlas of mushroom development highlights an independent origin of complex multicellularity.</title>
        <authorList>
            <consortium name="DOE Joint Genome Institute"/>
            <person name="Krizsan K."/>
            <person name="Almasi E."/>
            <person name="Merenyi Z."/>
            <person name="Sahu N."/>
            <person name="Viragh M."/>
            <person name="Koszo T."/>
            <person name="Mondo S."/>
            <person name="Kiss B."/>
            <person name="Balint B."/>
            <person name="Kues U."/>
            <person name="Barry K."/>
            <person name="Hegedus J.C."/>
            <person name="Henrissat B."/>
            <person name="Johnson J."/>
            <person name="Lipzen A."/>
            <person name="Ohm R."/>
            <person name="Nagy I."/>
            <person name="Pangilinan J."/>
            <person name="Yan J."/>
            <person name="Xiong Y."/>
            <person name="Grigoriev I.V."/>
            <person name="Hibbett D.S."/>
            <person name="Nagy L.G."/>
        </authorList>
    </citation>
    <scope>NUCLEOTIDE SEQUENCE [LARGE SCALE GENOMIC DNA]</scope>
    <source>
        <strain evidence="4 5">SZMC22713</strain>
    </source>
</reference>
<dbReference type="OrthoDB" id="8922241at2759"/>
<protein>
    <recommendedName>
        <fullName evidence="3">C2H2-type domain-containing protein</fullName>
    </recommendedName>
</protein>
<evidence type="ECO:0000259" key="3">
    <source>
        <dbReference type="PROSITE" id="PS50157"/>
    </source>
</evidence>
<accession>A0A4Y7QG26</accession>
<keyword evidence="1" id="KW-0863">Zinc-finger</keyword>
<keyword evidence="5" id="KW-1185">Reference proteome</keyword>
<dbReference type="SMART" id="SM00355">
    <property type="entry name" value="ZnF_C2H2"/>
    <property type="match status" value="2"/>
</dbReference>
<dbReference type="PROSITE" id="PS50157">
    <property type="entry name" value="ZINC_FINGER_C2H2_2"/>
    <property type="match status" value="1"/>
</dbReference>
<dbReference type="EMBL" id="ML170162">
    <property type="protein sequence ID" value="TDL26062.1"/>
    <property type="molecule type" value="Genomic_DNA"/>
</dbReference>
<dbReference type="SUPFAM" id="SSF57667">
    <property type="entry name" value="beta-beta-alpha zinc fingers"/>
    <property type="match status" value="1"/>
</dbReference>
<sequence>MPYDYPSPQQGIVSPAPADGMYMQQQQYYHRQGHAYISAQNTSSLAGATNLRPLPFAADHGLSHTSAAIPQPLAAPPSRTNHTAFARDPRSSEASTASAHHRNPQSSYVPGLPHPTPSSSDVFTNPTPSRPAPYYSIPTSPASTPLYGQPVSPTASNSGTSQERYPCAYCDKTFSRNHDRKRHTETHVPGSAGNNRCPHCGKDYSRADSLKRHLDNGCDQVAR</sequence>
<feature type="domain" description="C2H2-type" evidence="3">
    <location>
        <begin position="165"/>
        <end position="187"/>
    </location>
</feature>
<feature type="compositionally biased region" description="Polar residues" evidence="2">
    <location>
        <begin position="151"/>
        <end position="162"/>
    </location>
</feature>
<dbReference type="Gene3D" id="3.30.160.60">
    <property type="entry name" value="Classic Zinc Finger"/>
    <property type="match status" value="2"/>
</dbReference>